<keyword evidence="1" id="KW-0812">Transmembrane</keyword>
<evidence type="ECO:0000313" key="2">
    <source>
        <dbReference type="EMBL" id="EAX95968.1"/>
    </source>
</evidence>
<gene>
    <name evidence="2" type="ORF">TVAG_114790</name>
</gene>
<dbReference type="EMBL" id="DS113780">
    <property type="protein sequence ID" value="EAX95968.1"/>
    <property type="molecule type" value="Genomic_DNA"/>
</dbReference>
<organism evidence="2 3">
    <name type="scientific">Trichomonas vaginalis (strain ATCC PRA-98 / G3)</name>
    <dbReference type="NCBI Taxonomy" id="412133"/>
    <lineage>
        <taxon>Eukaryota</taxon>
        <taxon>Metamonada</taxon>
        <taxon>Parabasalia</taxon>
        <taxon>Trichomonadida</taxon>
        <taxon>Trichomonadidae</taxon>
        <taxon>Trichomonas</taxon>
    </lineage>
</organism>
<accession>A2FGK2</accession>
<evidence type="ECO:0008006" key="4">
    <source>
        <dbReference type="Google" id="ProtNLM"/>
    </source>
</evidence>
<dbReference type="VEuPathDB" id="TrichDB:TVAGG3_0037150"/>
<dbReference type="SMR" id="A2FGK2"/>
<dbReference type="Proteomes" id="UP000001542">
    <property type="component" value="Unassembled WGS sequence"/>
</dbReference>
<proteinExistence type="predicted"/>
<sequence length="377" mass="42964">MRSTLTGNFSICCQKLIIYFAPWLYLDDVTAQEANIYYISNFTIVSDSYIKFQNCRINITKVSSLIKLQRIHDGTLTQIGIPPVNIEFSGKNHIKEYSKFNNLNISEGPITISPNVSVNWLHLFGNITALADYTFNEDSSVSIYSGQINSSVPKTFKIKNLSVVNTDLSLTNVTFVPENFVISGSSDNYEHNISCRSIVINQDSHASLNSLNDFCDIIFNYSIYQTGYLFVHNITQSSECNVTAHFINNDIRDQVFYNDVWDNFSIDVLCSDIFNVHYIDAIFSSFHWNFNSSTSYFDMSIQNKSSQTCISIVRRTDTPENSDKHSSKNIKNIIIISVCLFIVVAIIITLIIILVKRHRKLHDIERFMSDTTSITLL</sequence>
<dbReference type="InParanoid" id="A2FGK2"/>
<name>A2FGK2_TRIV3</name>
<protein>
    <recommendedName>
        <fullName evidence="4">Surface antigen BspA-like</fullName>
    </recommendedName>
</protein>
<reference evidence="2" key="1">
    <citation type="submission" date="2006-10" db="EMBL/GenBank/DDBJ databases">
        <authorList>
            <person name="Amadeo P."/>
            <person name="Zhao Q."/>
            <person name="Wortman J."/>
            <person name="Fraser-Liggett C."/>
            <person name="Carlton J."/>
        </authorList>
    </citation>
    <scope>NUCLEOTIDE SEQUENCE</scope>
    <source>
        <strain evidence="2">G3</strain>
    </source>
</reference>
<keyword evidence="3" id="KW-1185">Reference proteome</keyword>
<dbReference type="KEGG" id="tva:4753733"/>
<keyword evidence="1" id="KW-1133">Transmembrane helix</keyword>
<dbReference type="RefSeq" id="XP_001308898.1">
    <property type="nucleotide sequence ID" value="XM_001308897.1"/>
</dbReference>
<dbReference type="AlphaFoldDB" id="A2FGK2"/>
<reference evidence="2" key="2">
    <citation type="journal article" date="2007" name="Science">
        <title>Draft genome sequence of the sexually transmitted pathogen Trichomonas vaginalis.</title>
        <authorList>
            <person name="Carlton J.M."/>
            <person name="Hirt R.P."/>
            <person name="Silva J.C."/>
            <person name="Delcher A.L."/>
            <person name="Schatz M."/>
            <person name="Zhao Q."/>
            <person name="Wortman J.R."/>
            <person name="Bidwell S.L."/>
            <person name="Alsmark U.C.M."/>
            <person name="Besteiro S."/>
            <person name="Sicheritz-Ponten T."/>
            <person name="Noel C.J."/>
            <person name="Dacks J.B."/>
            <person name="Foster P.G."/>
            <person name="Simillion C."/>
            <person name="Van de Peer Y."/>
            <person name="Miranda-Saavedra D."/>
            <person name="Barton G.J."/>
            <person name="Westrop G.D."/>
            <person name="Mueller S."/>
            <person name="Dessi D."/>
            <person name="Fiori P.L."/>
            <person name="Ren Q."/>
            <person name="Paulsen I."/>
            <person name="Zhang H."/>
            <person name="Bastida-Corcuera F.D."/>
            <person name="Simoes-Barbosa A."/>
            <person name="Brown M.T."/>
            <person name="Hayes R.D."/>
            <person name="Mukherjee M."/>
            <person name="Okumura C.Y."/>
            <person name="Schneider R."/>
            <person name="Smith A.J."/>
            <person name="Vanacova S."/>
            <person name="Villalvazo M."/>
            <person name="Haas B.J."/>
            <person name="Pertea M."/>
            <person name="Feldblyum T.V."/>
            <person name="Utterback T.R."/>
            <person name="Shu C.L."/>
            <person name="Osoegawa K."/>
            <person name="de Jong P.J."/>
            <person name="Hrdy I."/>
            <person name="Horvathova L."/>
            <person name="Zubacova Z."/>
            <person name="Dolezal P."/>
            <person name="Malik S.B."/>
            <person name="Logsdon J.M. Jr."/>
            <person name="Henze K."/>
            <person name="Gupta A."/>
            <person name="Wang C.C."/>
            <person name="Dunne R.L."/>
            <person name="Upcroft J.A."/>
            <person name="Upcroft P."/>
            <person name="White O."/>
            <person name="Salzberg S.L."/>
            <person name="Tang P."/>
            <person name="Chiu C.-H."/>
            <person name="Lee Y.-S."/>
            <person name="Embley T.M."/>
            <person name="Coombs G.H."/>
            <person name="Mottram J.C."/>
            <person name="Tachezy J."/>
            <person name="Fraser-Liggett C.M."/>
            <person name="Johnson P.J."/>
        </authorList>
    </citation>
    <scope>NUCLEOTIDE SEQUENCE [LARGE SCALE GENOMIC DNA]</scope>
    <source>
        <strain evidence="2">G3</strain>
    </source>
</reference>
<evidence type="ECO:0000256" key="1">
    <source>
        <dbReference type="SAM" id="Phobius"/>
    </source>
</evidence>
<keyword evidence="1" id="KW-0472">Membrane</keyword>
<feature type="transmembrane region" description="Helical" evidence="1">
    <location>
        <begin position="333"/>
        <end position="355"/>
    </location>
</feature>
<dbReference type="VEuPathDB" id="TrichDB:TVAG_114790"/>
<evidence type="ECO:0000313" key="3">
    <source>
        <dbReference type="Proteomes" id="UP000001542"/>
    </source>
</evidence>